<dbReference type="Gene3D" id="3.40.1800.20">
    <property type="match status" value="1"/>
</dbReference>
<reference evidence="10" key="1">
    <citation type="submission" date="2025-08" db="UniProtKB">
        <authorList>
            <consortium name="RefSeq"/>
        </authorList>
    </citation>
    <scope>IDENTIFICATION</scope>
    <source>
        <tissue evidence="10">Entire body</tissue>
    </source>
</reference>
<dbReference type="PANTHER" id="PTHR24403:SF107">
    <property type="entry name" value="ZINC FINGER PROTEIN 521"/>
    <property type="match status" value="1"/>
</dbReference>
<dbReference type="RefSeq" id="XP_018326632.1">
    <property type="nucleotide sequence ID" value="XM_018471130.2"/>
</dbReference>
<dbReference type="Pfam" id="PF00096">
    <property type="entry name" value="zf-C2H2"/>
    <property type="match status" value="5"/>
</dbReference>
<dbReference type="InterPro" id="IPR012934">
    <property type="entry name" value="Znf_AD"/>
</dbReference>
<proteinExistence type="predicted"/>
<evidence type="ECO:0000256" key="1">
    <source>
        <dbReference type="ARBA" id="ARBA00022723"/>
    </source>
</evidence>
<keyword evidence="3 5" id="KW-0863">Zinc-finger</keyword>
<gene>
    <name evidence="10" type="primary">LOC108737942</name>
</gene>
<name>A0A1W4X1H7_AGRPL</name>
<feature type="binding site" evidence="6">
    <location>
        <position position="7"/>
    </location>
    <ligand>
        <name>Zn(2+)</name>
        <dbReference type="ChEBI" id="CHEBI:29105"/>
    </ligand>
</feature>
<keyword evidence="9" id="KW-1185">Reference proteome</keyword>
<dbReference type="KEGG" id="apln:108737942"/>
<evidence type="ECO:0000313" key="9">
    <source>
        <dbReference type="Proteomes" id="UP000192223"/>
    </source>
</evidence>
<evidence type="ECO:0000256" key="5">
    <source>
        <dbReference type="PROSITE-ProRule" id="PRU00042"/>
    </source>
</evidence>
<dbReference type="SUPFAM" id="SSF57716">
    <property type="entry name" value="Glucocorticoid receptor-like (DNA-binding domain)"/>
    <property type="match status" value="1"/>
</dbReference>
<dbReference type="SMART" id="SM00868">
    <property type="entry name" value="zf-AD"/>
    <property type="match status" value="1"/>
</dbReference>
<dbReference type="GO" id="GO:0008270">
    <property type="term" value="F:zinc ion binding"/>
    <property type="evidence" value="ECO:0007669"/>
    <property type="project" value="UniProtKB-UniRule"/>
</dbReference>
<evidence type="ECO:0000256" key="4">
    <source>
        <dbReference type="ARBA" id="ARBA00022833"/>
    </source>
</evidence>
<feature type="domain" description="ZAD" evidence="8">
    <location>
        <begin position="5"/>
        <end position="80"/>
    </location>
</feature>
<evidence type="ECO:0000259" key="8">
    <source>
        <dbReference type="PROSITE" id="PS51915"/>
    </source>
</evidence>
<feature type="domain" description="C2H2-type" evidence="7">
    <location>
        <begin position="343"/>
        <end position="372"/>
    </location>
</feature>
<feature type="domain" description="C2H2-type" evidence="7">
    <location>
        <begin position="431"/>
        <end position="454"/>
    </location>
</feature>
<evidence type="ECO:0000256" key="6">
    <source>
        <dbReference type="PROSITE-ProRule" id="PRU01263"/>
    </source>
</evidence>
<dbReference type="GeneID" id="108737942"/>
<organism evidence="9 10">
    <name type="scientific">Agrilus planipennis</name>
    <name type="common">Emerald ash borer</name>
    <name type="synonym">Agrilus marcopoli</name>
    <dbReference type="NCBI Taxonomy" id="224129"/>
    <lineage>
        <taxon>Eukaryota</taxon>
        <taxon>Metazoa</taxon>
        <taxon>Ecdysozoa</taxon>
        <taxon>Arthropoda</taxon>
        <taxon>Hexapoda</taxon>
        <taxon>Insecta</taxon>
        <taxon>Pterygota</taxon>
        <taxon>Neoptera</taxon>
        <taxon>Endopterygota</taxon>
        <taxon>Coleoptera</taxon>
        <taxon>Polyphaga</taxon>
        <taxon>Elateriformia</taxon>
        <taxon>Buprestoidea</taxon>
        <taxon>Buprestidae</taxon>
        <taxon>Agrilinae</taxon>
        <taxon>Agrilus</taxon>
    </lineage>
</organism>
<keyword evidence="4 6" id="KW-0862">Zinc</keyword>
<feature type="domain" description="C2H2-type" evidence="7">
    <location>
        <begin position="315"/>
        <end position="342"/>
    </location>
</feature>
<dbReference type="PANTHER" id="PTHR24403">
    <property type="entry name" value="ZINC FINGER PROTEIN"/>
    <property type="match status" value="1"/>
</dbReference>
<dbReference type="SUPFAM" id="SSF57667">
    <property type="entry name" value="beta-beta-alpha zinc fingers"/>
    <property type="match status" value="5"/>
</dbReference>
<feature type="domain" description="C2H2-type" evidence="7">
    <location>
        <begin position="258"/>
        <end position="286"/>
    </location>
</feature>
<dbReference type="Pfam" id="PF07776">
    <property type="entry name" value="zf-AD"/>
    <property type="match status" value="1"/>
</dbReference>
<dbReference type="InParanoid" id="A0A1W4X1H7"/>
<dbReference type="InterPro" id="IPR013087">
    <property type="entry name" value="Znf_C2H2_type"/>
</dbReference>
<dbReference type="InterPro" id="IPR050688">
    <property type="entry name" value="Zinc_finger/UBP_domain"/>
</dbReference>
<dbReference type="InterPro" id="IPR036236">
    <property type="entry name" value="Znf_C2H2_sf"/>
</dbReference>
<feature type="binding site" evidence="6">
    <location>
        <position position="53"/>
    </location>
    <ligand>
        <name>Zn(2+)</name>
        <dbReference type="ChEBI" id="CHEBI:29105"/>
    </ligand>
</feature>
<dbReference type="GO" id="GO:0005634">
    <property type="term" value="C:nucleus"/>
    <property type="evidence" value="ECO:0007669"/>
    <property type="project" value="InterPro"/>
</dbReference>
<sequence length="538" mass="62975">MFSLNLCKVCLIKEKNLTNTSVVNEGETSINDLLFYCVPEIDWNKDTIPPYICGTCIQELNTSVKFRRKCLESDTLRQNDLQWRTNDVQSKSLNIEIADELLSKLDVKSVTKKKIFTPVTKSKDRKLFNCSQCQKQFQSFRNYKIHVGKAHKVKHKKKATKEKGNLGQETHKEQSKCIQKSCISKENHCAEKNLYKEVNIENEPAVDCKDKIVVNYEFSDYSTDKNNSRTICENNENEVKQNINSEFQAKFFPTKKDKKCKICLKEFTKTTTLMNHFRSMHSFENCFKCTHCDEAFPNKERLVRHENHHTGVRKYICSICGKKFFTSSDLFHHNERHAGDRKFKCDICNIKSFTTRNNLRTHKKIVHTDPEEWKFLCTNCGRKFVTQGALNVHMKRHGDRKEFPCSVCDKGFCTKAELVKHLKAHSDQREFKCQVCGQQYKLKEILERHLFKKHGIGDKVFPERIKKHLCPVCPLKFCSRLQIEKHLRAHNGERPFKCSYCSHSFICSSYLKGHIKNKHPAHLLKEENDSKDRILIEV</sequence>
<feature type="domain" description="C2H2-type" evidence="7">
    <location>
        <begin position="403"/>
        <end position="430"/>
    </location>
</feature>
<evidence type="ECO:0000256" key="3">
    <source>
        <dbReference type="ARBA" id="ARBA00022771"/>
    </source>
</evidence>
<dbReference type="SMART" id="SM00355">
    <property type="entry name" value="ZnF_C2H2"/>
    <property type="match status" value="10"/>
</dbReference>
<dbReference type="STRING" id="224129.A0A1W4X1H7"/>
<feature type="domain" description="C2H2-type" evidence="7">
    <location>
        <begin position="128"/>
        <end position="156"/>
    </location>
</feature>
<feature type="domain" description="C2H2-type" evidence="7">
    <location>
        <begin position="468"/>
        <end position="495"/>
    </location>
</feature>
<dbReference type="Gene3D" id="3.30.160.60">
    <property type="entry name" value="Classic Zinc Finger"/>
    <property type="match status" value="6"/>
</dbReference>
<feature type="domain" description="C2H2-type" evidence="7">
    <location>
        <begin position="375"/>
        <end position="402"/>
    </location>
</feature>
<feature type="domain" description="C2H2-type" evidence="7">
    <location>
        <begin position="496"/>
        <end position="519"/>
    </location>
</feature>
<dbReference type="GO" id="GO:0045944">
    <property type="term" value="P:positive regulation of transcription by RNA polymerase II"/>
    <property type="evidence" value="ECO:0007669"/>
    <property type="project" value="TreeGrafter"/>
</dbReference>
<feature type="binding site" evidence="6">
    <location>
        <position position="10"/>
    </location>
    <ligand>
        <name>Zn(2+)</name>
        <dbReference type="ChEBI" id="CHEBI:29105"/>
    </ligand>
</feature>
<accession>A0A1W4X1H7</accession>
<protein>
    <submittedName>
        <fullName evidence="10">Gastrula zinc finger protein XlCGF26.1-like</fullName>
    </submittedName>
</protein>
<evidence type="ECO:0000259" key="7">
    <source>
        <dbReference type="PROSITE" id="PS50157"/>
    </source>
</evidence>
<evidence type="ECO:0000313" key="10">
    <source>
        <dbReference type="RefSeq" id="XP_018326632.1"/>
    </source>
</evidence>
<dbReference type="FunFam" id="3.30.160.60:FF:000446">
    <property type="entry name" value="Zinc finger protein"/>
    <property type="match status" value="1"/>
</dbReference>
<keyword evidence="1 6" id="KW-0479">Metal-binding</keyword>
<feature type="binding site" evidence="6">
    <location>
        <position position="56"/>
    </location>
    <ligand>
        <name>Zn(2+)</name>
        <dbReference type="ChEBI" id="CHEBI:29105"/>
    </ligand>
</feature>
<dbReference type="Proteomes" id="UP000192223">
    <property type="component" value="Unplaced"/>
</dbReference>
<dbReference type="PROSITE" id="PS50157">
    <property type="entry name" value="ZINC_FINGER_C2H2_2"/>
    <property type="match status" value="10"/>
</dbReference>
<dbReference type="AlphaFoldDB" id="A0A1W4X1H7"/>
<dbReference type="PROSITE" id="PS00028">
    <property type="entry name" value="ZINC_FINGER_C2H2_1"/>
    <property type="match status" value="9"/>
</dbReference>
<evidence type="ECO:0000256" key="2">
    <source>
        <dbReference type="ARBA" id="ARBA00022737"/>
    </source>
</evidence>
<dbReference type="PROSITE" id="PS51915">
    <property type="entry name" value="ZAD"/>
    <property type="match status" value="1"/>
</dbReference>
<dbReference type="OrthoDB" id="6077919at2759"/>
<feature type="domain" description="C2H2-type" evidence="7">
    <location>
        <begin position="287"/>
        <end position="314"/>
    </location>
</feature>
<keyword evidence="2" id="KW-0677">Repeat</keyword>